<evidence type="ECO:0000313" key="2">
    <source>
        <dbReference type="Proteomes" id="UP000829196"/>
    </source>
</evidence>
<organism evidence="1 2">
    <name type="scientific">Dendrobium nobile</name>
    <name type="common">Orchid</name>
    <dbReference type="NCBI Taxonomy" id="94219"/>
    <lineage>
        <taxon>Eukaryota</taxon>
        <taxon>Viridiplantae</taxon>
        <taxon>Streptophyta</taxon>
        <taxon>Embryophyta</taxon>
        <taxon>Tracheophyta</taxon>
        <taxon>Spermatophyta</taxon>
        <taxon>Magnoliopsida</taxon>
        <taxon>Liliopsida</taxon>
        <taxon>Asparagales</taxon>
        <taxon>Orchidaceae</taxon>
        <taxon>Epidendroideae</taxon>
        <taxon>Malaxideae</taxon>
        <taxon>Dendrobiinae</taxon>
        <taxon>Dendrobium</taxon>
    </lineage>
</organism>
<dbReference type="OrthoDB" id="4159489at2759"/>
<protein>
    <submittedName>
        <fullName evidence="1">Uncharacterized protein</fullName>
    </submittedName>
</protein>
<gene>
    <name evidence="1" type="ORF">KFK09_017104</name>
</gene>
<evidence type="ECO:0000313" key="1">
    <source>
        <dbReference type="EMBL" id="KAI0502157.1"/>
    </source>
</evidence>
<dbReference type="AlphaFoldDB" id="A0A8T3B1A0"/>
<dbReference type="SMR" id="A0A8T3B1A0"/>
<proteinExistence type="predicted"/>
<name>A0A8T3B1A0_DENNO</name>
<dbReference type="Proteomes" id="UP000829196">
    <property type="component" value="Unassembled WGS sequence"/>
</dbReference>
<dbReference type="EMBL" id="JAGYWB010000012">
    <property type="protein sequence ID" value="KAI0502157.1"/>
    <property type="molecule type" value="Genomic_DNA"/>
</dbReference>
<sequence>MGSRIDELEQSINDLKTEMGGEVPIKKPEEPKNPDNRLNWEAICMYGFFSVTATLFTCL</sequence>
<accession>A0A8T3B1A0</accession>
<keyword evidence="2" id="KW-1185">Reference proteome</keyword>
<reference evidence="1" key="1">
    <citation type="journal article" date="2022" name="Front. Genet.">
        <title>Chromosome-Scale Assembly of the Dendrobium nobile Genome Provides Insights Into the Molecular Mechanism of the Biosynthesis of the Medicinal Active Ingredient of Dendrobium.</title>
        <authorList>
            <person name="Xu Q."/>
            <person name="Niu S.-C."/>
            <person name="Li K.-L."/>
            <person name="Zheng P.-J."/>
            <person name="Zhang X.-J."/>
            <person name="Jia Y."/>
            <person name="Liu Y."/>
            <person name="Niu Y.-X."/>
            <person name="Yu L.-H."/>
            <person name="Chen D.-F."/>
            <person name="Zhang G.-Q."/>
        </authorList>
    </citation>
    <scope>NUCLEOTIDE SEQUENCE</scope>
    <source>
        <tissue evidence="1">Leaf</tissue>
    </source>
</reference>
<comment type="caution">
    <text evidence="1">The sequence shown here is derived from an EMBL/GenBank/DDBJ whole genome shotgun (WGS) entry which is preliminary data.</text>
</comment>